<sequence length="69" mass="7701">MGNTVRTFSSLGTSEPSDEEQEGLGDSLANIDTEPKLEYLLIGMFEEVNVDSVESVRELREDTRAKDYS</sequence>
<name>A0A8U0IMR7_9EURY</name>
<dbReference type="KEGG" id="haxz:M0R88_06365"/>
<accession>A0A8U0IMR7</accession>
<gene>
    <name evidence="2" type="ORF">M0R88_06365</name>
</gene>
<feature type="region of interest" description="Disordered" evidence="1">
    <location>
        <begin position="1"/>
        <end position="30"/>
    </location>
</feature>
<protein>
    <submittedName>
        <fullName evidence="2">Uncharacterized protein</fullName>
    </submittedName>
</protein>
<dbReference type="RefSeq" id="WP_248656112.1">
    <property type="nucleotide sequence ID" value="NZ_CP096658.1"/>
</dbReference>
<feature type="compositionally biased region" description="Polar residues" evidence="1">
    <location>
        <begin position="1"/>
        <end position="15"/>
    </location>
</feature>
<evidence type="ECO:0000256" key="1">
    <source>
        <dbReference type="SAM" id="MobiDB-lite"/>
    </source>
</evidence>
<organism evidence="2 3">
    <name type="scientific">Halorussus gelatinilyticus</name>
    <dbReference type="NCBI Taxonomy" id="2937524"/>
    <lineage>
        <taxon>Archaea</taxon>
        <taxon>Methanobacteriati</taxon>
        <taxon>Methanobacteriota</taxon>
        <taxon>Stenosarchaea group</taxon>
        <taxon>Halobacteria</taxon>
        <taxon>Halobacteriales</taxon>
        <taxon>Haladaptataceae</taxon>
        <taxon>Halorussus</taxon>
    </lineage>
</organism>
<proteinExistence type="predicted"/>
<evidence type="ECO:0000313" key="2">
    <source>
        <dbReference type="EMBL" id="UPW01722.1"/>
    </source>
</evidence>
<dbReference type="EMBL" id="CP096658">
    <property type="protein sequence ID" value="UPW01722.1"/>
    <property type="molecule type" value="Genomic_DNA"/>
</dbReference>
<reference evidence="2" key="1">
    <citation type="submission" date="2022-04" db="EMBL/GenBank/DDBJ databases">
        <title>Diverse halophilic archaea isolated from saline environments.</title>
        <authorList>
            <person name="Cui H.-L."/>
        </authorList>
    </citation>
    <scope>NUCLEOTIDE SEQUENCE</scope>
    <source>
        <strain evidence="2">XZYJT40</strain>
    </source>
</reference>
<dbReference type="GeneID" id="72189462"/>
<dbReference type="Proteomes" id="UP000830434">
    <property type="component" value="Chromosome"/>
</dbReference>
<dbReference type="AlphaFoldDB" id="A0A8U0IMR7"/>
<evidence type="ECO:0000313" key="3">
    <source>
        <dbReference type="Proteomes" id="UP000830434"/>
    </source>
</evidence>
<keyword evidence="3" id="KW-1185">Reference proteome</keyword>